<evidence type="ECO:0000256" key="3">
    <source>
        <dbReference type="ARBA" id="ARBA00022692"/>
    </source>
</evidence>
<dbReference type="GO" id="GO:0031460">
    <property type="term" value="P:glycine betaine transport"/>
    <property type="evidence" value="ECO:0007669"/>
    <property type="project" value="TreeGrafter"/>
</dbReference>
<organism evidence="8 9">
    <name type="scientific">Bifidobacterium samirii</name>
    <dbReference type="NCBI Taxonomy" id="2306974"/>
    <lineage>
        <taxon>Bacteria</taxon>
        <taxon>Bacillati</taxon>
        <taxon>Actinomycetota</taxon>
        <taxon>Actinomycetes</taxon>
        <taxon>Bifidobacteriales</taxon>
        <taxon>Bifidobacteriaceae</taxon>
        <taxon>Bifidobacterium</taxon>
    </lineage>
</organism>
<evidence type="ECO:0000313" key="8">
    <source>
        <dbReference type="EMBL" id="RSX57197.1"/>
    </source>
</evidence>
<dbReference type="InterPro" id="IPR000515">
    <property type="entry name" value="MetI-like"/>
</dbReference>
<dbReference type="CDD" id="cd06261">
    <property type="entry name" value="TM_PBP2"/>
    <property type="match status" value="1"/>
</dbReference>
<dbReference type="Proteomes" id="UP000287470">
    <property type="component" value="Unassembled WGS sequence"/>
</dbReference>
<dbReference type="GO" id="GO:0005886">
    <property type="term" value="C:plasma membrane"/>
    <property type="evidence" value="ECO:0007669"/>
    <property type="project" value="UniProtKB-SubCell"/>
</dbReference>
<dbReference type="Gene3D" id="1.10.3720.10">
    <property type="entry name" value="MetI-like"/>
    <property type="match status" value="1"/>
</dbReference>
<dbReference type="InterPro" id="IPR051204">
    <property type="entry name" value="ABC_transp_perm/SBD"/>
</dbReference>
<feature type="transmembrane region" description="Helical" evidence="6">
    <location>
        <begin position="143"/>
        <end position="167"/>
    </location>
</feature>
<feature type="transmembrane region" description="Helical" evidence="6">
    <location>
        <begin position="179"/>
        <end position="204"/>
    </location>
</feature>
<evidence type="ECO:0000256" key="1">
    <source>
        <dbReference type="ARBA" id="ARBA00004141"/>
    </source>
</evidence>
<keyword evidence="5 6" id="KW-0472">Membrane</keyword>
<dbReference type="PROSITE" id="PS50928">
    <property type="entry name" value="ABC_TM1"/>
    <property type="match status" value="1"/>
</dbReference>
<accession>A0A430FUQ7</accession>
<dbReference type="AlphaFoldDB" id="A0A430FUQ7"/>
<protein>
    <submittedName>
        <fullName evidence="8">ABC transporter permease</fullName>
    </submittedName>
</protein>
<proteinExistence type="inferred from homology"/>
<dbReference type="PANTHER" id="PTHR30177">
    <property type="entry name" value="GLYCINE BETAINE/L-PROLINE TRANSPORT SYSTEM PERMEASE PROTEIN PROW"/>
    <property type="match status" value="1"/>
</dbReference>
<comment type="caution">
    <text evidence="8">The sequence shown here is derived from an EMBL/GenBank/DDBJ whole genome shotgun (WGS) entry which is preliminary data.</text>
</comment>
<dbReference type="RefSeq" id="WP_125968058.1">
    <property type="nucleotide sequence ID" value="NZ_QXGK01000006.1"/>
</dbReference>
<gene>
    <name evidence="8" type="ORF">D2E24_0790</name>
</gene>
<dbReference type="SUPFAM" id="SSF161098">
    <property type="entry name" value="MetI-like"/>
    <property type="match status" value="1"/>
</dbReference>
<keyword evidence="9" id="KW-1185">Reference proteome</keyword>
<evidence type="ECO:0000256" key="2">
    <source>
        <dbReference type="ARBA" id="ARBA00022448"/>
    </source>
</evidence>
<keyword evidence="3 6" id="KW-0812">Transmembrane</keyword>
<dbReference type="OrthoDB" id="3233284at2"/>
<keyword evidence="2 6" id="KW-0813">Transport</keyword>
<reference evidence="8 9" key="1">
    <citation type="submission" date="2018-09" db="EMBL/GenBank/DDBJ databases">
        <title>Characterization of the phylogenetic diversity of five novel species belonging to the genus Bifidobacterium.</title>
        <authorList>
            <person name="Lugli G.A."/>
            <person name="Duranti S."/>
            <person name="Milani C."/>
        </authorList>
    </citation>
    <scope>NUCLEOTIDE SEQUENCE [LARGE SCALE GENOMIC DNA]</scope>
    <source>
        <strain evidence="8 9">2033B</strain>
    </source>
</reference>
<evidence type="ECO:0000256" key="6">
    <source>
        <dbReference type="RuleBase" id="RU363032"/>
    </source>
</evidence>
<evidence type="ECO:0000313" key="9">
    <source>
        <dbReference type="Proteomes" id="UP000287470"/>
    </source>
</evidence>
<dbReference type="GO" id="GO:0055085">
    <property type="term" value="P:transmembrane transport"/>
    <property type="evidence" value="ECO:0007669"/>
    <property type="project" value="InterPro"/>
</dbReference>
<comment type="subcellular location">
    <subcellularLocation>
        <location evidence="6">Cell membrane</location>
        <topology evidence="6">Multi-pass membrane protein</topology>
    </subcellularLocation>
    <subcellularLocation>
        <location evidence="1">Membrane</location>
        <topology evidence="1">Multi-pass membrane protein</topology>
    </subcellularLocation>
</comment>
<dbReference type="EMBL" id="QXGK01000006">
    <property type="protein sequence ID" value="RSX57197.1"/>
    <property type="molecule type" value="Genomic_DNA"/>
</dbReference>
<evidence type="ECO:0000256" key="4">
    <source>
        <dbReference type="ARBA" id="ARBA00022989"/>
    </source>
</evidence>
<evidence type="ECO:0000256" key="5">
    <source>
        <dbReference type="ARBA" id="ARBA00023136"/>
    </source>
</evidence>
<dbReference type="Pfam" id="PF00528">
    <property type="entry name" value="BPD_transp_1"/>
    <property type="match status" value="1"/>
</dbReference>
<feature type="transmembrane region" description="Helical" evidence="6">
    <location>
        <begin position="12"/>
        <end position="38"/>
    </location>
</feature>
<feature type="transmembrane region" description="Helical" evidence="6">
    <location>
        <begin position="50"/>
        <end position="69"/>
    </location>
</feature>
<dbReference type="PANTHER" id="PTHR30177:SF4">
    <property type="entry name" value="OSMOPROTECTANT IMPORT PERMEASE PROTEIN OSMW"/>
    <property type="match status" value="1"/>
</dbReference>
<sequence>MDWLQSSIGAIGAYAAVHAGYAIPPLVIGLAVSLPVGWLVNHAGRVRGPVLALVGALYAIPSLPLLMMLPSILGTRILDPINLETALSLYAVALMIQYCADAFKAVDPTLVEAADAVGYDRVRRFLDVELPQAGPVILAGMRVVSVSTISLVTVGSLIGVDSLGLLFVEGYQRAFTLEIVVGIIGTMLIAGLFDLALVAAGRLLMPWTRIARPAAGADKEGGAR</sequence>
<feature type="domain" description="ABC transmembrane type-1" evidence="7">
    <location>
        <begin position="15"/>
        <end position="205"/>
    </location>
</feature>
<keyword evidence="4 6" id="KW-1133">Transmembrane helix</keyword>
<dbReference type="InterPro" id="IPR035906">
    <property type="entry name" value="MetI-like_sf"/>
</dbReference>
<evidence type="ECO:0000259" key="7">
    <source>
        <dbReference type="PROSITE" id="PS50928"/>
    </source>
</evidence>
<name>A0A430FUQ7_9BIFI</name>
<comment type="similarity">
    <text evidence="6">Belongs to the binding-protein-dependent transport system permease family.</text>
</comment>